<dbReference type="InterPro" id="IPR006059">
    <property type="entry name" value="SBP"/>
</dbReference>
<name>A0AA41KL96_9EURY</name>
<feature type="region of interest" description="Disordered" evidence="4">
    <location>
        <begin position="1"/>
        <end position="28"/>
    </location>
</feature>
<evidence type="ECO:0000313" key="5">
    <source>
        <dbReference type="EMBL" id="MBV0902679.1"/>
    </source>
</evidence>
<evidence type="ECO:0000256" key="4">
    <source>
        <dbReference type="SAM" id="MobiDB-lite"/>
    </source>
</evidence>
<feature type="region of interest" description="Disordered" evidence="4">
    <location>
        <begin position="464"/>
        <end position="485"/>
    </location>
</feature>
<accession>A0AA41KL96</accession>
<evidence type="ECO:0000313" key="6">
    <source>
        <dbReference type="Proteomes" id="UP001166304"/>
    </source>
</evidence>
<evidence type="ECO:0000256" key="3">
    <source>
        <dbReference type="ARBA" id="ARBA00022729"/>
    </source>
</evidence>
<comment type="caution">
    <text evidence="5">The sequence shown here is derived from an EMBL/GenBank/DDBJ whole genome shotgun (WGS) entry which is preliminary data.</text>
</comment>
<keyword evidence="2" id="KW-0813">Transport</keyword>
<feature type="region of interest" description="Disordered" evidence="4">
    <location>
        <begin position="56"/>
        <end position="77"/>
    </location>
</feature>
<feature type="compositionally biased region" description="Basic and acidic residues" evidence="4">
    <location>
        <begin position="8"/>
        <end position="18"/>
    </location>
</feature>
<dbReference type="Pfam" id="PF01547">
    <property type="entry name" value="SBP_bac_1"/>
    <property type="match status" value="1"/>
</dbReference>
<feature type="compositionally biased region" description="Gly residues" evidence="4">
    <location>
        <begin position="56"/>
        <end position="71"/>
    </location>
</feature>
<dbReference type="Proteomes" id="UP001166304">
    <property type="component" value="Unassembled WGS sequence"/>
</dbReference>
<sequence length="485" mass="51516">MPSTGSGAEREQSARTDSESGGSNRAITRRRYLTATGIVGATALAGCSGGGDGGGGGNGESGGGGGDGASTGTGSNSAATELSVAAVEGSGRLFKRLMDEYVSDDTGIDVSVQLFPYANLFEKTNSILSTQSDAYDIMFMDDPWFPQFAANVDPLLDWLPGELPRDQIIENCVEIATWPTPNAPTVPSAEGLDQKVRGQVIVGNTQLYAYNSAYYDQVGADAPETWADVLEAGQQISEQVDGANGYIIRGKRGNPAMANFFSLGNAVGGTMFDENWRYKWDGDDGTEAVRFWAEDLKSISPDGVTSFDSDAVLNGLGSGSAAQAPAWPSAASLLLDPDESQEANNLEFIPIPKGHTGAERQAPTQGNWIMGINSFVTDAKKKAAGEVIQSAISAEAQSKYVELGGVPFRHDTFEDHMDAQTWFPALYESLQNAQWRPRTPLYSEFGVNHGQLLNTALAGDISPSEMTSQAKEQIESTLQTAGYYS</sequence>
<organism evidence="5 6">
    <name type="scientific">Haloarcula salina</name>
    <dbReference type="NCBI Taxonomy" id="1429914"/>
    <lineage>
        <taxon>Archaea</taxon>
        <taxon>Methanobacteriati</taxon>
        <taxon>Methanobacteriota</taxon>
        <taxon>Stenosarchaea group</taxon>
        <taxon>Halobacteria</taxon>
        <taxon>Halobacteriales</taxon>
        <taxon>Haloarculaceae</taxon>
        <taxon>Haloarcula</taxon>
    </lineage>
</organism>
<dbReference type="RefSeq" id="WP_206673714.1">
    <property type="nucleotide sequence ID" value="NZ_JAHQXE010000004.1"/>
</dbReference>
<gene>
    <name evidence="5" type="ORF">KTS37_12870</name>
</gene>
<dbReference type="AlphaFoldDB" id="A0AA41KL96"/>
<reference evidence="5" key="1">
    <citation type="submission" date="2021-06" db="EMBL/GenBank/DDBJ databases">
        <title>New haloarchaea isolates fom saline soil.</title>
        <authorList>
            <person name="Duran-Viseras A."/>
            <person name="Sanchez-Porro C.S."/>
            <person name="Ventosa A."/>
        </authorList>
    </citation>
    <scope>NUCLEOTIDE SEQUENCE</scope>
    <source>
        <strain evidence="5">JCM 18369</strain>
    </source>
</reference>
<dbReference type="Gene3D" id="3.40.190.10">
    <property type="entry name" value="Periplasmic binding protein-like II"/>
    <property type="match status" value="2"/>
</dbReference>
<evidence type="ECO:0000256" key="1">
    <source>
        <dbReference type="ARBA" id="ARBA00008520"/>
    </source>
</evidence>
<evidence type="ECO:0000256" key="2">
    <source>
        <dbReference type="ARBA" id="ARBA00022448"/>
    </source>
</evidence>
<dbReference type="EMBL" id="JAHQXE010000004">
    <property type="protein sequence ID" value="MBV0902679.1"/>
    <property type="molecule type" value="Genomic_DNA"/>
</dbReference>
<keyword evidence="3" id="KW-0732">Signal</keyword>
<comment type="similarity">
    <text evidence="1">Belongs to the bacterial solute-binding protein 1 family.</text>
</comment>
<keyword evidence="6" id="KW-1185">Reference proteome</keyword>
<dbReference type="PANTHER" id="PTHR43649">
    <property type="entry name" value="ARABINOSE-BINDING PROTEIN-RELATED"/>
    <property type="match status" value="1"/>
</dbReference>
<dbReference type="InterPro" id="IPR050490">
    <property type="entry name" value="Bact_solute-bd_prot1"/>
</dbReference>
<protein>
    <submittedName>
        <fullName evidence="5">Extracellular solute-binding protein</fullName>
    </submittedName>
</protein>
<proteinExistence type="inferred from homology"/>
<dbReference type="SUPFAM" id="SSF53850">
    <property type="entry name" value="Periplasmic binding protein-like II"/>
    <property type="match status" value="1"/>
</dbReference>
<dbReference type="PANTHER" id="PTHR43649:SF34">
    <property type="entry name" value="ABC TRANSPORTER PERIPLASMIC-BINDING PROTEIN YCJN-RELATED"/>
    <property type="match status" value="1"/>
</dbReference>